<feature type="region of interest" description="Disordered" evidence="1">
    <location>
        <begin position="32"/>
        <end position="62"/>
    </location>
</feature>
<name>A0AAD9GJD9_9STRA</name>
<dbReference type="EMBL" id="JASMQC010000016">
    <property type="protein sequence ID" value="KAK1939303.1"/>
    <property type="molecule type" value="Genomic_DNA"/>
</dbReference>
<evidence type="ECO:0000313" key="3">
    <source>
        <dbReference type="Proteomes" id="UP001259832"/>
    </source>
</evidence>
<gene>
    <name evidence="2" type="ORF">P3T76_008687</name>
</gene>
<proteinExistence type="predicted"/>
<comment type="caution">
    <text evidence="2">The sequence shown here is derived from an EMBL/GenBank/DDBJ whole genome shotgun (WGS) entry which is preliminary data.</text>
</comment>
<evidence type="ECO:0000313" key="2">
    <source>
        <dbReference type="EMBL" id="KAK1939303.1"/>
    </source>
</evidence>
<protein>
    <submittedName>
        <fullName evidence="2">Uncharacterized protein</fullName>
    </submittedName>
</protein>
<evidence type="ECO:0000256" key="1">
    <source>
        <dbReference type="SAM" id="MobiDB-lite"/>
    </source>
</evidence>
<dbReference type="AlphaFoldDB" id="A0AAD9GJD9"/>
<organism evidence="2 3">
    <name type="scientific">Phytophthora citrophthora</name>
    <dbReference type="NCBI Taxonomy" id="4793"/>
    <lineage>
        <taxon>Eukaryota</taxon>
        <taxon>Sar</taxon>
        <taxon>Stramenopiles</taxon>
        <taxon>Oomycota</taxon>
        <taxon>Peronosporomycetes</taxon>
        <taxon>Peronosporales</taxon>
        <taxon>Peronosporaceae</taxon>
        <taxon>Phytophthora</taxon>
    </lineage>
</organism>
<sequence length="66" mass="7039">MAGSGREPSPDADSKQLSIKCGPNANCQCQPSAAETREFRKVSTTSRRGDGHHEAVEANNDVLVLL</sequence>
<feature type="compositionally biased region" description="Basic and acidic residues" evidence="1">
    <location>
        <begin position="35"/>
        <end position="56"/>
    </location>
</feature>
<keyword evidence="3" id="KW-1185">Reference proteome</keyword>
<reference evidence="2" key="1">
    <citation type="submission" date="2023-08" db="EMBL/GenBank/DDBJ databases">
        <title>Reference Genome Resource for the Citrus Pathogen Phytophthora citrophthora.</title>
        <authorList>
            <person name="Moller H."/>
            <person name="Coetzee B."/>
            <person name="Rose L.J."/>
            <person name="Van Niekerk J.M."/>
        </authorList>
    </citation>
    <scope>NUCLEOTIDE SEQUENCE</scope>
    <source>
        <strain evidence="2">STE-U-9442</strain>
    </source>
</reference>
<accession>A0AAD9GJD9</accession>
<dbReference type="Proteomes" id="UP001259832">
    <property type="component" value="Unassembled WGS sequence"/>
</dbReference>